<organism>
    <name type="scientific">Branchiostoma floridae</name>
    <name type="common">Florida lancelet</name>
    <name type="synonym">Amphioxus</name>
    <dbReference type="NCBI Taxonomy" id="7739"/>
    <lineage>
        <taxon>Eukaryota</taxon>
        <taxon>Metazoa</taxon>
        <taxon>Chordata</taxon>
        <taxon>Cephalochordata</taxon>
        <taxon>Leptocardii</taxon>
        <taxon>Amphioxiformes</taxon>
        <taxon>Branchiostomatidae</taxon>
        <taxon>Branchiostoma</taxon>
    </lineage>
</organism>
<dbReference type="SUPFAM" id="SSF57603">
    <property type="entry name" value="FnI-like domain"/>
    <property type="match status" value="1"/>
</dbReference>
<evidence type="ECO:0000256" key="1">
    <source>
        <dbReference type="ARBA" id="ARBA00023319"/>
    </source>
</evidence>
<dbReference type="eggNOG" id="KOG2408">
    <property type="taxonomic scope" value="Eukaryota"/>
</dbReference>
<gene>
    <name evidence="3" type="ORF">BRAFLDRAFT_67595</name>
</gene>
<feature type="domain" description="VWFC" evidence="2">
    <location>
        <begin position="280"/>
        <end position="338"/>
    </location>
</feature>
<dbReference type="Pfam" id="PF03098">
    <property type="entry name" value="An_peroxidase"/>
    <property type="match status" value="1"/>
</dbReference>
<evidence type="ECO:0000259" key="2">
    <source>
        <dbReference type="PROSITE" id="PS50184"/>
    </source>
</evidence>
<accession>C3YBK5</accession>
<dbReference type="Gene3D" id="6.20.200.20">
    <property type="match status" value="1"/>
</dbReference>
<dbReference type="AlphaFoldDB" id="C3YBK5"/>
<sequence length="338" mass="38281">MAHHIALDLAALNIQRGRDHALPGYNDWRVLCNMTAVNDWDSLRHQISDAQLRERLRQLYGHPGNLDLFVAGAVEDVVPGSLLGPTFLCIITQQFKNIRNGDRFWYENPGVFKPSQLTQIKQTSLARVLCDNGDSIDRVQHDVFLNADFPTGYVYCDNIPRMDLTAWTECCEDCANSAEFGTVTGQFRKRRSTRYSELSDAMNFMETAKQRRKTAKLGKQEEFVAMKHKKSKQRLPKPKHDKVDVVGPAESCLTADKKGECSSNYSSNVREFEVQLEHLQTCKDDEGNRYRDGDTWDPDDCTSCRCQEGKATCVRQKCPEMSCAKPLLVPGECCPVCV</sequence>
<dbReference type="EMBL" id="GG666497">
    <property type="protein sequence ID" value="EEN62362.1"/>
    <property type="molecule type" value="Genomic_DNA"/>
</dbReference>
<dbReference type="GO" id="GO:0006979">
    <property type="term" value="P:response to oxidative stress"/>
    <property type="evidence" value="ECO:0007669"/>
    <property type="project" value="InterPro"/>
</dbReference>
<protein>
    <recommendedName>
        <fullName evidence="2">VWFC domain-containing protein</fullName>
    </recommendedName>
</protein>
<dbReference type="GO" id="GO:0020037">
    <property type="term" value="F:heme binding"/>
    <property type="evidence" value="ECO:0007669"/>
    <property type="project" value="InterPro"/>
</dbReference>
<dbReference type="GO" id="GO:0004601">
    <property type="term" value="F:peroxidase activity"/>
    <property type="evidence" value="ECO:0007669"/>
    <property type="project" value="InterPro"/>
</dbReference>
<dbReference type="PROSITE" id="PS01208">
    <property type="entry name" value="VWFC_1"/>
    <property type="match status" value="1"/>
</dbReference>
<dbReference type="PANTHER" id="PTHR11475">
    <property type="entry name" value="OXIDASE/PEROXIDASE"/>
    <property type="match status" value="1"/>
</dbReference>
<dbReference type="Pfam" id="PF00093">
    <property type="entry name" value="VWC"/>
    <property type="match status" value="1"/>
</dbReference>
<dbReference type="PROSITE" id="PS50184">
    <property type="entry name" value="VWFC_2"/>
    <property type="match status" value="1"/>
</dbReference>
<proteinExistence type="predicted"/>
<dbReference type="InParanoid" id="C3YBK5"/>
<dbReference type="SMART" id="SM00214">
    <property type="entry name" value="VWC"/>
    <property type="match status" value="1"/>
</dbReference>
<dbReference type="PROSITE" id="PS50292">
    <property type="entry name" value="PEROXIDASE_3"/>
    <property type="match status" value="1"/>
</dbReference>
<reference evidence="3" key="1">
    <citation type="journal article" date="2008" name="Nature">
        <title>The amphioxus genome and the evolution of the chordate karyotype.</title>
        <authorList>
            <consortium name="US DOE Joint Genome Institute (JGI-PGF)"/>
            <person name="Putnam N.H."/>
            <person name="Butts T."/>
            <person name="Ferrier D.E.K."/>
            <person name="Furlong R.F."/>
            <person name="Hellsten U."/>
            <person name="Kawashima T."/>
            <person name="Robinson-Rechavi M."/>
            <person name="Shoguchi E."/>
            <person name="Terry A."/>
            <person name="Yu J.-K."/>
            <person name="Benito-Gutierrez E.L."/>
            <person name="Dubchak I."/>
            <person name="Garcia-Fernandez J."/>
            <person name="Gibson-Brown J.J."/>
            <person name="Grigoriev I.V."/>
            <person name="Horton A.C."/>
            <person name="de Jong P.J."/>
            <person name="Jurka J."/>
            <person name="Kapitonov V.V."/>
            <person name="Kohara Y."/>
            <person name="Kuroki Y."/>
            <person name="Lindquist E."/>
            <person name="Lucas S."/>
            <person name="Osoegawa K."/>
            <person name="Pennacchio L.A."/>
            <person name="Salamov A.A."/>
            <person name="Satou Y."/>
            <person name="Sauka-Spengler T."/>
            <person name="Schmutz J."/>
            <person name="Shin-I T."/>
            <person name="Toyoda A."/>
            <person name="Bronner-Fraser M."/>
            <person name="Fujiyama A."/>
            <person name="Holland L.Z."/>
            <person name="Holland P.W.H."/>
            <person name="Satoh N."/>
            <person name="Rokhsar D.S."/>
        </authorList>
    </citation>
    <scope>NUCLEOTIDE SEQUENCE [LARGE SCALE GENOMIC DNA]</scope>
    <source>
        <strain evidence="3">S238N-H82</strain>
        <tissue evidence="3">Testes</tissue>
    </source>
</reference>
<dbReference type="SUPFAM" id="SSF48113">
    <property type="entry name" value="Heme-dependent peroxidases"/>
    <property type="match status" value="1"/>
</dbReference>
<dbReference type="InterPro" id="IPR019791">
    <property type="entry name" value="Haem_peroxidase_animal"/>
</dbReference>
<dbReference type="Gene3D" id="1.10.640.10">
    <property type="entry name" value="Haem peroxidase domain superfamily, animal type"/>
    <property type="match status" value="1"/>
</dbReference>
<dbReference type="InterPro" id="IPR037120">
    <property type="entry name" value="Haem_peroxidase_sf_animal"/>
</dbReference>
<dbReference type="InterPro" id="IPR001007">
    <property type="entry name" value="VWF_dom"/>
</dbReference>
<keyword evidence="1" id="KW-0393">Immunoglobulin domain</keyword>
<name>C3YBK5_BRAFL</name>
<dbReference type="PANTHER" id="PTHR11475:SF58">
    <property type="entry name" value="PEROXIDASIN"/>
    <property type="match status" value="1"/>
</dbReference>
<evidence type="ECO:0000313" key="3">
    <source>
        <dbReference type="EMBL" id="EEN62362.1"/>
    </source>
</evidence>
<dbReference type="InterPro" id="IPR010255">
    <property type="entry name" value="Haem_peroxidase_sf"/>
</dbReference>